<reference evidence="12" key="1">
    <citation type="submission" date="2024-05" db="EMBL/GenBank/DDBJ databases">
        <title>Alkalihalobacillus sp. strain MEB203 novel alkaliphilic bacterium from Lonar Lake, India.</title>
        <authorList>
            <person name="Joshi A."/>
            <person name="Thite S."/>
            <person name="Mengade P."/>
        </authorList>
    </citation>
    <scope>NUCLEOTIDE SEQUENCE</scope>
    <source>
        <strain evidence="12">MEB 203</strain>
    </source>
</reference>
<evidence type="ECO:0000313" key="12">
    <source>
        <dbReference type="EMBL" id="MDE5415156.1"/>
    </source>
</evidence>
<dbReference type="PANTHER" id="PTHR43065">
    <property type="entry name" value="SENSOR HISTIDINE KINASE"/>
    <property type="match status" value="1"/>
</dbReference>
<evidence type="ECO:0000256" key="6">
    <source>
        <dbReference type="ARBA" id="ARBA00022777"/>
    </source>
</evidence>
<evidence type="ECO:0000313" key="13">
    <source>
        <dbReference type="Proteomes" id="UP001148125"/>
    </source>
</evidence>
<dbReference type="Pfam" id="PF02518">
    <property type="entry name" value="HATPase_c"/>
    <property type="match status" value="1"/>
</dbReference>
<keyword evidence="8" id="KW-0902">Two-component regulatory system</keyword>
<accession>A0ABT5VJ04</accession>
<dbReference type="SMART" id="SM00091">
    <property type="entry name" value="PAS"/>
    <property type="match status" value="1"/>
</dbReference>
<dbReference type="CDD" id="cd00130">
    <property type="entry name" value="PAS"/>
    <property type="match status" value="1"/>
</dbReference>
<dbReference type="InterPro" id="IPR003594">
    <property type="entry name" value="HATPase_dom"/>
</dbReference>
<dbReference type="InterPro" id="IPR036097">
    <property type="entry name" value="HisK_dim/P_sf"/>
</dbReference>
<comment type="caution">
    <text evidence="12">The sequence shown here is derived from an EMBL/GenBank/DDBJ whole genome shotgun (WGS) entry which is preliminary data.</text>
</comment>
<evidence type="ECO:0000256" key="5">
    <source>
        <dbReference type="ARBA" id="ARBA00022741"/>
    </source>
</evidence>
<dbReference type="NCBIfam" id="TIGR00229">
    <property type="entry name" value="sensory_box"/>
    <property type="match status" value="1"/>
</dbReference>
<dbReference type="SMART" id="SM00387">
    <property type="entry name" value="HATPase_c"/>
    <property type="match status" value="1"/>
</dbReference>
<evidence type="ECO:0000259" key="10">
    <source>
        <dbReference type="PROSITE" id="PS50112"/>
    </source>
</evidence>
<comment type="catalytic activity">
    <reaction evidence="1">
        <text>ATP + protein L-histidine = ADP + protein N-phospho-L-histidine.</text>
        <dbReference type="EC" id="2.7.13.3"/>
    </reaction>
</comment>
<keyword evidence="13" id="KW-1185">Reference proteome</keyword>
<keyword evidence="4" id="KW-0808">Transferase</keyword>
<feature type="domain" description="PAC" evidence="11">
    <location>
        <begin position="73"/>
        <end position="130"/>
    </location>
</feature>
<dbReference type="CDD" id="cd00082">
    <property type="entry name" value="HisKA"/>
    <property type="match status" value="1"/>
</dbReference>
<keyword evidence="7 12" id="KW-0067">ATP-binding</keyword>
<evidence type="ECO:0000256" key="7">
    <source>
        <dbReference type="ARBA" id="ARBA00022840"/>
    </source>
</evidence>
<evidence type="ECO:0000259" key="11">
    <source>
        <dbReference type="PROSITE" id="PS50113"/>
    </source>
</evidence>
<dbReference type="Pfam" id="PF13426">
    <property type="entry name" value="PAS_9"/>
    <property type="match status" value="1"/>
</dbReference>
<dbReference type="InterPro" id="IPR001610">
    <property type="entry name" value="PAC"/>
</dbReference>
<dbReference type="SUPFAM" id="SSF55785">
    <property type="entry name" value="PYP-like sensor domain (PAS domain)"/>
    <property type="match status" value="1"/>
</dbReference>
<dbReference type="Pfam" id="PF00512">
    <property type="entry name" value="HisKA"/>
    <property type="match status" value="1"/>
</dbReference>
<gene>
    <name evidence="12" type="ORF">N7Z68_17485</name>
</gene>
<keyword evidence="6" id="KW-0418">Kinase</keyword>
<evidence type="ECO:0000256" key="3">
    <source>
        <dbReference type="ARBA" id="ARBA00022553"/>
    </source>
</evidence>
<keyword evidence="3" id="KW-0597">Phosphoprotein</keyword>
<dbReference type="EC" id="2.7.13.3" evidence="2"/>
<dbReference type="Proteomes" id="UP001148125">
    <property type="component" value="Unassembled WGS sequence"/>
</dbReference>
<keyword evidence="5" id="KW-0547">Nucleotide-binding</keyword>
<evidence type="ECO:0000256" key="1">
    <source>
        <dbReference type="ARBA" id="ARBA00000085"/>
    </source>
</evidence>
<dbReference type="Gene3D" id="3.30.565.10">
    <property type="entry name" value="Histidine kinase-like ATPase, C-terminal domain"/>
    <property type="match status" value="1"/>
</dbReference>
<dbReference type="GO" id="GO:0005524">
    <property type="term" value="F:ATP binding"/>
    <property type="evidence" value="ECO:0007669"/>
    <property type="project" value="UniProtKB-KW"/>
</dbReference>
<feature type="domain" description="PAS" evidence="10">
    <location>
        <begin position="13"/>
        <end position="50"/>
    </location>
</feature>
<dbReference type="PANTHER" id="PTHR43065:SF34">
    <property type="entry name" value="SPORULATION KINASE A"/>
    <property type="match status" value="1"/>
</dbReference>
<dbReference type="SMART" id="SM00388">
    <property type="entry name" value="HisKA"/>
    <property type="match status" value="1"/>
</dbReference>
<evidence type="ECO:0000256" key="2">
    <source>
        <dbReference type="ARBA" id="ARBA00012438"/>
    </source>
</evidence>
<dbReference type="InterPro" id="IPR003661">
    <property type="entry name" value="HisK_dim/P_dom"/>
</dbReference>
<evidence type="ECO:0000256" key="8">
    <source>
        <dbReference type="ARBA" id="ARBA00023012"/>
    </source>
</evidence>
<dbReference type="EMBL" id="JAOTPO010000013">
    <property type="protein sequence ID" value="MDE5415156.1"/>
    <property type="molecule type" value="Genomic_DNA"/>
</dbReference>
<dbReference type="InterPro" id="IPR000014">
    <property type="entry name" value="PAS"/>
</dbReference>
<dbReference type="InterPro" id="IPR000700">
    <property type="entry name" value="PAS-assoc_C"/>
</dbReference>
<dbReference type="InterPro" id="IPR035965">
    <property type="entry name" value="PAS-like_dom_sf"/>
</dbReference>
<dbReference type="PROSITE" id="PS50109">
    <property type="entry name" value="HIS_KIN"/>
    <property type="match status" value="1"/>
</dbReference>
<dbReference type="PRINTS" id="PR00344">
    <property type="entry name" value="BCTRLSENSOR"/>
</dbReference>
<protein>
    <recommendedName>
        <fullName evidence="2">histidine kinase</fullName>
        <ecNumber evidence="2">2.7.13.3</ecNumber>
    </recommendedName>
</protein>
<dbReference type="InterPro" id="IPR005467">
    <property type="entry name" value="His_kinase_dom"/>
</dbReference>
<sequence length="344" mass="38428">MDYERLYNKNQLVLDSLSEGVFGMDLDGLVTFCNPSTLKLVDYASEDLIGISPFSTFLKGKIGDKTNLFLTLQDGQTRTQDNGSFCRRNGSFFPVEYTSSAVIENEEIVGVVVTFRDVTEEKQAEELMLKSEKLKLAGQLAAGISHEVRNPLTAIKGFFQLIKTTGMNDDYFKIIDDELSRIEDISGELLILAKPQTNTYQDNELHQLIKEVVLLLETQAILKSIKINTFNLNDNLWIHCDKSKIKQVLINLIKNAIEVMDTGVITIEVSRSKEEAIIMVTDNGPGIPADRLHKIGEPFYSTKEKGTGLGLLTSYKIIEHHKGSIQVKSQVGKGTTFTLFLPLT</sequence>
<feature type="domain" description="Histidine kinase" evidence="9">
    <location>
        <begin position="143"/>
        <end position="344"/>
    </location>
</feature>
<dbReference type="SUPFAM" id="SSF47384">
    <property type="entry name" value="Homodimeric domain of signal transducing histidine kinase"/>
    <property type="match status" value="1"/>
</dbReference>
<evidence type="ECO:0000256" key="4">
    <source>
        <dbReference type="ARBA" id="ARBA00022679"/>
    </source>
</evidence>
<dbReference type="SUPFAM" id="SSF55874">
    <property type="entry name" value="ATPase domain of HSP90 chaperone/DNA topoisomerase II/histidine kinase"/>
    <property type="match status" value="1"/>
</dbReference>
<evidence type="ECO:0000259" key="9">
    <source>
        <dbReference type="PROSITE" id="PS50109"/>
    </source>
</evidence>
<dbReference type="InterPro" id="IPR004358">
    <property type="entry name" value="Sig_transdc_His_kin-like_C"/>
</dbReference>
<proteinExistence type="predicted"/>
<name>A0ABT5VJ04_9BACI</name>
<organism evidence="12 13">
    <name type="scientific">Alkalihalobacterium chitinilyticum</name>
    <dbReference type="NCBI Taxonomy" id="2980103"/>
    <lineage>
        <taxon>Bacteria</taxon>
        <taxon>Bacillati</taxon>
        <taxon>Bacillota</taxon>
        <taxon>Bacilli</taxon>
        <taxon>Bacillales</taxon>
        <taxon>Bacillaceae</taxon>
        <taxon>Alkalihalobacterium</taxon>
    </lineage>
</organism>
<dbReference type="Gene3D" id="1.10.287.130">
    <property type="match status" value="1"/>
</dbReference>
<dbReference type="Gene3D" id="3.30.450.20">
    <property type="entry name" value="PAS domain"/>
    <property type="match status" value="1"/>
</dbReference>
<dbReference type="SMART" id="SM00086">
    <property type="entry name" value="PAC"/>
    <property type="match status" value="1"/>
</dbReference>
<dbReference type="PROSITE" id="PS50112">
    <property type="entry name" value="PAS"/>
    <property type="match status" value="1"/>
</dbReference>
<dbReference type="InterPro" id="IPR036890">
    <property type="entry name" value="HATPase_C_sf"/>
</dbReference>
<dbReference type="PROSITE" id="PS50113">
    <property type="entry name" value="PAC"/>
    <property type="match status" value="1"/>
</dbReference>